<evidence type="ECO:0000313" key="2">
    <source>
        <dbReference type="EMBL" id="EEP75392.1"/>
    </source>
</evidence>
<feature type="compositionally biased region" description="Acidic residues" evidence="1">
    <location>
        <begin position="71"/>
        <end position="80"/>
    </location>
</feature>
<dbReference type="VEuPathDB" id="FungiDB:UREG_00238"/>
<dbReference type="OrthoDB" id="5413982at2759"/>
<gene>
    <name evidence="2" type="ORF">UREG_00238</name>
</gene>
<proteinExistence type="predicted"/>
<feature type="region of interest" description="Disordered" evidence="1">
    <location>
        <begin position="465"/>
        <end position="516"/>
    </location>
</feature>
<feature type="region of interest" description="Disordered" evidence="1">
    <location>
        <begin position="558"/>
        <end position="589"/>
    </location>
</feature>
<reference evidence="3" key="1">
    <citation type="journal article" date="2009" name="Genome Res.">
        <title>Comparative genomic analyses of the human fungal pathogens Coccidioides and their relatives.</title>
        <authorList>
            <person name="Sharpton T.J."/>
            <person name="Stajich J.E."/>
            <person name="Rounsley S.D."/>
            <person name="Gardner M.J."/>
            <person name="Wortman J.R."/>
            <person name="Jordar V.S."/>
            <person name="Maiti R."/>
            <person name="Kodira C.D."/>
            <person name="Neafsey D.E."/>
            <person name="Zeng Q."/>
            <person name="Hung C.-Y."/>
            <person name="McMahan C."/>
            <person name="Muszewska A."/>
            <person name="Grynberg M."/>
            <person name="Mandel M.A."/>
            <person name="Kellner E.M."/>
            <person name="Barker B.M."/>
            <person name="Galgiani J.N."/>
            <person name="Orbach M.J."/>
            <person name="Kirkland T.N."/>
            <person name="Cole G.T."/>
            <person name="Henn M.R."/>
            <person name="Birren B.W."/>
            <person name="Taylor J.W."/>
        </authorList>
    </citation>
    <scope>NUCLEOTIDE SEQUENCE [LARGE SCALE GENOMIC DNA]</scope>
    <source>
        <strain evidence="3">UAMH 1704</strain>
    </source>
</reference>
<dbReference type="RefSeq" id="XP_002540725.1">
    <property type="nucleotide sequence ID" value="XM_002540679.1"/>
</dbReference>
<accession>C4JL23</accession>
<feature type="compositionally biased region" description="Polar residues" evidence="1">
    <location>
        <begin position="143"/>
        <end position="154"/>
    </location>
</feature>
<feature type="compositionally biased region" description="Acidic residues" evidence="1">
    <location>
        <begin position="559"/>
        <end position="570"/>
    </location>
</feature>
<evidence type="ECO:0000256" key="1">
    <source>
        <dbReference type="SAM" id="MobiDB-lite"/>
    </source>
</evidence>
<feature type="region of interest" description="Disordered" evidence="1">
    <location>
        <begin position="402"/>
        <end position="434"/>
    </location>
</feature>
<dbReference type="InParanoid" id="C4JL23"/>
<dbReference type="AlphaFoldDB" id="C4JL23"/>
<dbReference type="PANTHER" id="PTHR23159">
    <property type="entry name" value="CENTROSOMAL PROTEIN 2"/>
    <property type="match status" value="1"/>
</dbReference>
<dbReference type="PANTHER" id="PTHR23159:SF60">
    <property type="entry name" value="SPINDLE ASSEMBLY ABNORMAL PROTEIN 4"/>
    <property type="match status" value="1"/>
</dbReference>
<dbReference type="STRING" id="336963.C4JL23"/>
<feature type="compositionally biased region" description="Acidic residues" evidence="1">
    <location>
        <begin position="423"/>
        <end position="434"/>
    </location>
</feature>
<feature type="region of interest" description="Disordered" evidence="1">
    <location>
        <begin position="244"/>
        <end position="281"/>
    </location>
</feature>
<feature type="region of interest" description="Disordered" evidence="1">
    <location>
        <begin position="1"/>
        <end position="213"/>
    </location>
</feature>
<feature type="compositionally biased region" description="Basic and acidic residues" evidence="1">
    <location>
        <begin position="1"/>
        <end position="14"/>
    </location>
</feature>
<feature type="compositionally biased region" description="Basic and acidic residues" evidence="1">
    <location>
        <begin position="171"/>
        <end position="213"/>
    </location>
</feature>
<organism evidence="2 3">
    <name type="scientific">Uncinocarpus reesii (strain UAMH 1704)</name>
    <dbReference type="NCBI Taxonomy" id="336963"/>
    <lineage>
        <taxon>Eukaryota</taxon>
        <taxon>Fungi</taxon>
        <taxon>Dikarya</taxon>
        <taxon>Ascomycota</taxon>
        <taxon>Pezizomycotina</taxon>
        <taxon>Eurotiomycetes</taxon>
        <taxon>Eurotiomycetidae</taxon>
        <taxon>Onygenales</taxon>
        <taxon>Onygenaceae</taxon>
        <taxon>Uncinocarpus</taxon>
    </lineage>
</organism>
<name>C4JL23_UNCRE</name>
<feature type="compositionally biased region" description="Polar residues" evidence="1">
    <location>
        <begin position="270"/>
        <end position="281"/>
    </location>
</feature>
<dbReference type="OMA" id="HEVYRKQ"/>
<feature type="compositionally biased region" description="Basic and acidic residues" evidence="1">
    <location>
        <begin position="571"/>
        <end position="589"/>
    </location>
</feature>
<sequence>MADADEKAKAEKLAAARKRVAQLQKQKAKKAGKKEKAGEPSKEPAPAESASTPGVDDSAPITPEKAPDAEQKDEEAEEPQEEPKESFPEVPTESTEPEAPREEGDGDNDDNVAPLKSRHGRQPSLSIQSKMRSSSFRNSSISQAGLTPTGSGVKSPSLPPLSPDGNTAPELFRKQAMRLEELEKENKRLERDLETADARWKKSEEQLEDLREANSDTVELREKLVAAEKKAEEVEKLTAEITSLQRQNSHLQSKSQRSSNSVAVSGKPDSPTSALQSELDSKSATIEAMELEISNLRAQLTSQAETASTVEAQLSALKEELSSTKSALVNEEKEHANTKNTMNRMIEKSMNEGVTQASTQTLINNLKDELEQMKNAKTEVEAKRATLEKKLEALGSLSLSKMKNLRLREERERTRKREVTSTGDDEALDELEDEERARLEKTIRDLEGENFDLRRGIWKDRKRELTTAHGSDGDATESLSNPGGSFDDVDLIGGLPSGSEHSRRRSIAANKPRQHSSFTTVLSSGLAAFTGSGTSYPHRPGSSGMRRSLELLSEKDGGELLDDDGMFDEDAFARAQEEEENRKRKEWERDVKGKLKNWNGWRLDLVECRYGAQGAGVGLGEIFEI</sequence>
<feature type="compositionally biased region" description="Low complexity" evidence="1">
    <location>
        <begin position="129"/>
        <end position="142"/>
    </location>
</feature>
<dbReference type="KEGG" id="ure:UREG_00238"/>
<evidence type="ECO:0008006" key="4">
    <source>
        <dbReference type="Google" id="ProtNLM"/>
    </source>
</evidence>
<feature type="compositionally biased region" description="Basic residues" evidence="1">
    <location>
        <begin position="15"/>
        <end position="33"/>
    </location>
</feature>
<protein>
    <recommendedName>
        <fullName evidence="4">M protein repeat protein</fullName>
    </recommendedName>
</protein>
<feature type="compositionally biased region" description="Basic and acidic residues" evidence="1">
    <location>
        <begin position="406"/>
        <end position="419"/>
    </location>
</feature>
<dbReference type="eggNOG" id="ENOG502S2WH">
    <property type="taxonomic scope" value="Eukaryota"/>
</dbReference>
<dbReference type="Proteomes" id="UP000002058">
    <property type="component" value="Unassembled WGS sequence"/>
</dbReference>
<dbReference type="HOGENOM" id="CLU_016578_0_0_1"/>
<feature type="compositionally biased region" description="Polar residues" evidence="1">
    <location>
        <begin position="244"/>
        <end position="263"/>
    </location>
</feature>
<dbReference type="EMBL" id="CH476615">
    <property type="protein sequence ID" value="EEP75392.1"/>
    <property type="molecule type" value="Genomic_DNA"/>
</dbReference>
<keyword evidence="3" id="KW-1185">Reference proteome</keyword>
<evidence type="ECO:0000313" key="3">
    <source>
        <dbReference type="Proteomes" id="UP000002058"/>
    </source>
</evidence>
<dbReference type="GeneID" id="8444889"/>